<dbReference type="VEuPathDB" id="FungiDB:PV09_04209"/>
<dbReference type="RefSeq" id="XP_016214923.1">
    <property type="nucleotide sequence ID" value="XM_016357519.1"/>
</dbReference>
<dbReference type="Proteomes" id="UP000053259">
    <property type="component" value="Unassembled WGS sequence"/>
</dbReference>
<dbReference type="Pfam" id="PF05368">
    <property type="entry name" value="NmrA"/>
    <property type="match status" value="1"/>
</dbReference>
<dbReference type="PANTHER" id="PTHR48079">
    <property type="entry name" value="PROTEIN YEEZ"/>
    <property type="match status" value="1"/>
</dbReference>
<evidence type="ECO:0000313" key="3">
    <source>
        <dbReference type="EMBL" id="KIW05054.1"/>
    </source>
</evidence>
<dbReference type="InterPro" id="IPR008030">
    <property type="entry name" value="NmrA-like"/>
</dbReference>
<dbReference type="STRING" id="253628.A0A0D2B171"/>
<evidence type="ECO:0000259" key="1">
    <source>
        <dbReference type="Pfam" id="PF01370"/>
    </source>
</evidence>
<organism evidence="3 4">
    <name type="scientific">Verruconis gallopava</name>
    <dbReference type="NCBI Taxonomy" id="253628"/>
    <lineage>
        <taxon>Eukaryota</taxon>
        <taxon>Fungi</taxon>
        <taxon>Dikarya</taxon>
        <taxon>Ascomycota</taxon>
        <taxon>Pezizomycotina</taxon>
        <taxon>Dothideomycetes</taxon>
        <taxon>Pleosporomycetidae</taxon>
        <taxon>Venturiales</taxon>
        <taxon>Sympoventuriaceae</taxon>
        <taxon>Verruconis</taxon>
    </lineage>
</organism>
<proteinExistence type="predicted"/>
<dbReference type="Gene3D" id="3.40.50.720">
    <property type="entry name" value="NAD(P)-binding Rossmann-like Domain"/>
    <property type="match status" value="1"/>
</dbReference>
<feature type="domain" description="NAD-dependent epimerase/dehydratase" evidence="1">
    <location>
        <begin position="149"/>
        <end position="236"/>
    </location>
</feature>
<feature type="domain" description="NmrA-like" evidence="2">
    <location>
        <begin position="3"/>
        <end position="95"/>
    </location>
</feature>
<dbReference type="SUPFAM" id="SSF51735">
    <property type="entry name" value="NAD(P)-binding Rossmann-fold domains"/>
    <property type="match status" value="1"/>
</dbReference>
<name>A0A0D2B171_9PEZI</name>
<reference evidence="3 4" key="1">
    <citation type="submission" date="2015-01" db="EMBL/GenBank/DDBJ databases">
        <title>The Genome Sequence of Ochroconis gallopava CBS43764.</title>
        <authorList>
            <consortium name="The Broad Institute Genomics Platform"/>
            <person name="Cuomo C."/>
            <person name="de Hoog S."/>
            <person name="Gorbushina A."/>
            <person name="Stielow B."/>
            <person name="Teixiera M."/>
            <person name="Abouelleil A."/>
            <person name="Chapman S.B."/>
            <person name="Priest M."/>
            <person name="Young S.K."/>
            <person name="Wortman J."/>
            <person name="Nusbaum C."/>
            <person name="Birren B."/>
        </authorList>
    </citation>
    <scope>NUCLEOTIDE SEQUENCE [LARGE SCALE GENOMIC DNA]</scope>
    <source>
        <strain evidence="3 4">CBS 43764</strain>
    </source>
</reference>
<evidence type="ECO:0000259" key="2">
    <source>
        <dbReference type="Pfam" id="PF05368"/>
    </source>
</evidence>
<dbReference type="Pfam" id="PF01370">
    <property type="entry name" value="Epimerase"/>
    <property type="match status" value="1"/>
</dbReference>
<sequence>MSPKIFITGITGYIGGSVFDAIVKRHPEYDVTAFVRKTPSDFEVKYPDVKLVYGTWDDSEILKKAASEADIVVQCGNSDHLGAVTALLDGLVARGKKSFYIHLSGTGILSDFKDPEGPANRGRLSQKVYNDLTGIAEVISRPDGSLHRHTDKAIQNAAAKHKDVLKTAIVCPPDIYGRGHGPGKRESIYFPLFIDEIKKLGYAFYSREGENLRGWVHIDDLVDVYIKLIEAAAAGGGNVTWGPEGYFFTTSQEASQKELATVTGRILHAKGLISSSEPKSVSDEVIEQMLKAIPYPDIGFYMFSNNSRAKPERAKKELGYEPKAPTLWETVEADIDDALRVT</sequence>
<dbReference type="GO" id="GO:0005737">
    <property type="term" value="C:cytoplasm"/>
    <property type="evidence" value="ECO:0007669"/>
    <property type="project" value="TreeGrafter"/>
</dbReference>
<accession>A0A0D2B171</accession>
<dbReference type="InterPro" id="IPR036291">
    <property type="entry name" value="NAD(P)-bd_dom_sf"/>
</dbReference>
<evidence type="ECO:0000313" key="4">
    <source>
        <dbReference type="Proteomes" id="UP000053259"/>
    </source>
</evidence>
<protein>
    <recommendedName>
        <fullName evidence="5">NAD-dependent epimerase/dehydratase domain-containing protein</fullName>
    </recommendedName>
</protein>
<dbReference type="EMBL" id="KN847539">
    <property type="protein sequence ID" value="KIW05054.1"/>
    <property type="molecule type" value="Genomic_DNA"/>
</dbReference>
<dbReference type="HOGENOM" id="CLU_007383_12_2_1"/>
<dbReference type="OrthoDB" id="2130169at2759"/>
<dbReference type="PANTHER" id="PTHR48079:SF6">
    <property type="entry name" value="NAD(P)-BINDING DOMAIN-CONTAINING PROTEIN-RELATED"/>
    <property type="match status" value="1"/>
</dbReference>
<dbReference type="InParanoid" id="A0A0D2B171"/>
<gene>
    <name evidence="3" type="ORF">PV09_04209</name>
</gene>
<dbReference type="InterPro" id="IPR051783">
    <property type="entry name" value="NAD(P)-dependent_oxidoreduct"/>
</dbReference>
<keyword evidence="4" id="KW-1185">Reference proteome</keyword>
<dbReference type="GeneID" id="27312182"/>
<dbReference type="AlphaFoldDB" id="A0A0D2B171"/>
<dbReference type="GO" id="GO:0004029">
    <property type="term" value="F:aldehyde dehydrogenase (NAD+) activity"/>
    <property type="evidence" value="ECO:0007669"/>
    <property type="project" value="TreeGrafter"/>
</dbReference>
<evidence type="ECO:0008006" key="5">
    <source>
        <dbReference type="Google" id="ProtNLM"/>
    </source>
</evidence>
<dbReference type="InterPro" id="IPR001509">
    <property type="entry name" value="Epimerase_deHydtase"/>
</dbReference>